<evidence type="ECO:0000256" key="3">
    <source>
        <dbReference type="ARBA" id="ARBA00022741"/>
    </source>
</evidence>
<evidence type="ECO:0000313" key="14">
    <source>
        <dbReference type="Proteomes" id="UP000761534"/>
    </source>
</evidence>
<dbReference type="AlphaFoldDB" id="A0A642V184"/>
<keyword evidence="14" id="KW-1185">Reference proteome</keyword>
<evidence type="ECO:0000256" key="9">
    <source>
        <dbReference type="ARBA" id="ARBA00023289"/>
    </source>
</evidence>
<gene>
    <name evidence="13" type="ORF">TRICI_004239</name>
</gene>
<dbReference type="VEuPathDB" id="FungiDB:TRICI_004239"/>
<dbReference type="GO" id="GO:0003924">
    <property type="term" value="F:GTPase activity"/>
    <property type="evidence" value="ECO:0007669"/>
    <property type="project" value="InterPro"/>
</dbReference>
<evidence type="ECO:0000256" key="8">
    <source>
        <dbReference type="ARBA" id="ARBA00023288"/>
    </source>
</evidence>
<dbReference type="Pfam" id="PF00071">
    <property type="entry name" value="Ras"/>
    <property type="match status" value="1"/>
</dbReference>
<keyword evidence="3" id="KW-0547">Nucleotide-binding</keyword>
<dbReference type="GO" id="GO:0016020">
    <property type="term" value="C:membrane"/>
    <property type="evidence" value="ECO:0007669"/>
    <property type="project" value="InterPro"/>
</dbReference>
<keyword evidence="9" id="KW-0636">Prenylation</keyword>
<comment type="subcellular location">
    <subcellularLocation>
        <location evidence="11">Endomembrane system</location>
        <topology evidence="11">Lipid-anchor</topology>
        <orientation evidence="11">Cytoplasmic side</orientation>
    </subcellularLocation>
</comment>
<evidence type="ECO:0000256" key="5">
    <source>
        <dbReference type="ARBA" id="ARBA00022842"/>
    </source>
</evidence>
<dbReference type="SMART" id="SM00173">
    <property type="entry name" value="RAS"/>
    <property type="match status" value="1"/>
</dbReference>
<dbReference type="InterPro" id="IPR020849">
    <property type="entry name" value="Small_GTPase_Ras-type"/>
</dbReference>
<dbReference type="GO" id="GO:0007165">
    <property type="term" value="P:signal transduction"/>
    <property type="evidence" value="ECO:0007669"/>
    <property type="project" value="InterPro"/>
</dbReference>
<keyword evidence="5" id="KW-0460">Magnesium</keyword>
<evidence type="ECO:0000256" key="12">
    <source>
        <dbReference type="ARBA" id="ARBA00049117"/>
    </source>
</evidence>
<reference evidence="13" key="1">
    <citation type="journal article" date="2019" name="G3 (Bethesda)">
        <title>Genome Assemblies of Two Rare Opportunistic Yeast Pathogens: Diutina rugosa (syn. Candida rugosa) and Trichomonascus ciferrii (syn. Candida ciferrii).</title>
        <authorList>
            <person name="Mixao V."/>
            <person name="Saus E."/>
            <person name="Hansen A.P."/>
            <person name="Lass-Florl C."/>
            <person name="Gabaldon T."/>
        </authorList>
    </citation>
    <scope>NUCLEOTIDE SEQUENCE</scope>
    <source>
        <strain evidence="13">CBS 4856</strain>
    </source>
</reference>
<organism evidence="13 14">
    <name type="scientific">Trichomonascus ciferrii</name>
    <dbReference type="NCBI Taxonomy" id="44093"/>
    <lineage>
        <taxon>Eukaryota</taxon>
        <taxon>Fungi</taxon>
        <taxon>Dikarya</taxon>
        <taxon>Ascomycota</taxon>
        <taxon>Saccharomycotina</taxon>
        <taxon>Dipodascomycetes</taxon>
        <taxon>Dipodascales</taxon>
        <taxon>Trichomonascaceae</taxon>
        <taxon>Trichomonascus</taxon>
        <taxon>Trichomonascus ciferrii complex</taxon>
    </lineage>
</organism>
<evidence type="ECO:0000313" key="13">
    <source>
        <dbReference type="EMBL" id="KAA8910221.1"/>
    </source>
</evidence>
<evidence type="ECO:0000256" key="11">
    <source>
        <dbReference type="ARBA" id="ARBA00046278"/>
    </source>
</evidence>
<comment type="similarity">
    <text evidence="10">Belongs to the small GTPase superfamily. Rheb family.</text>
</comment>
<comment type="caution">
    <text evidence="13">The sequence shown here is derived from an EMBL/GenBank/DDBJ whole genome shotgun (WGS) entry which is preliminary data.</text>
</comment>
<dbReference type="OrthoDB" id="5976022at2759"/>
<sequence length="187" mass="20575">MSGSAPERARKIAIVGSSAVGKSSITVQFVEKHFVESYYPTIENQFSKSIKYKGIEYTTEIIDTAGQDEFSIMNQKHLIGIHGYVLIYSIASRSSFDMIPIIRDKILNATGTETLPMVIVGNKTDLDESQRQITFDEGQQMAQGLGLPFVETSAKDDVNVDRAFESLIAEIERSAGSDEPKGKCVIS</sequence>
<evidence type="ECO:0000256" key="10">
    <source>
        <dbReference type="ARBA" id="ARBA00037969"/>
    </source>
</evidence>
<dbReference type="Gene3D" id="3.40.50.300">
    <property type="entry name" value="P-loop containing nucleotide triphosphate hydrolases"/>
    <property type="match status" value="1"/>
</dbReference>
<proteinExistence type="inferred from homology"/>
<keyword evidence="6" id="KW-0342">GTP-binding</keyword>
<dbReference type="PROSITE" id="PS51421">
    <property type="entry name" value="RAS"/>
    <property type="match status" value="1"/>
</dbReference>
<dbReference type="EMBL" id="SWFS01000319">
    <property type="protein sequence ID" value="KAA8910221.1"/>
    <property type="molecule type" value="Genomic_DNA"/>
</dbReference>
<accession>A0A642V184</accession>
<evidence type="ECO:0000256" key="1">
    <source>
        <dbReference type="ARBA" id="ARBA00022481"/>
    </source>
</evidence>
<keyword evidence="7" id="KW-0472">Membrane</keyword>
<dbReference type="SMART" id="SM00175">
    <property type="entry name" value="RAB"/>
    <property type="match status" value="1"/>
</dbReference>
<protein>
    <recommendedName>
        <fullName evidence="15">GTP-binding protein rhb1</fullName>
    </recommendedName>
</protein>
<name>A0A642V184_9ASCO</name>
<evidence type="ECO:0000256" key="6">
    <source>
        <dbReference type="ARBA" id="ARBA00023134"/>
    </source>
</evidence>
<dbReference type="SUPFAM" id="SSF52540">
    <property type="entry name" value="P-loop containing nucleoside triphosphate hydrolases"/>
    <property type="match status" value="1"/>
</dbReference>
<dbReference type="InterPro" id="IPR001806">
    <property type="entry name" value="Small_GTPase"/>
</dbReference>
<dbReference type="Proteomes" id="UP000761534">
    <property type="component" value="Unassembled WGS sequence"/>
</dbReference>
<dbReference type="CDD" id="cd04137">
    <property type="entry name" value="RheB"/>
    <property type="match status" value="1"/>
</dbReference>
<keyword evidence="4" id="KW-0378">Hydrolase</keyword>
<evidence type="ECO:0000256" key="7">
    <source>
        <dbReference type="ARBA" id="ARBA00023136"/>
    </source>
</evidence>
<dbReference type="InterPro" id="IPR027417">
    <property type="entry name" value="P-loop_NTPase"/>
</dbReference>
<dbReference type="PANTHER" id="PTHR24070">
    <property type="entry name" value="RAS, DI-RAS, AND RHEB FAMILY MEMBERS OF SMALL GTPASE SUPERFAMILY"/>
    <property type="match status" value="1"/>
</dbReference>
<dbReference type="InterPro" id="IPR005225">
    <property type="entry name" value="Small_GTP-bd"/>
</dbReference>
<dbReference type="PROSITE" id="PS51419">
    <property type="entry name" value="RAB"/>
    <property type="match status" value="1"/>
</dbReference>
<dbReference type="GO" id="GO:0046872">
    <property type="term" value="F:metal ion binding"/>
    <property type="evidence" value="ECO:0007669"/>
    <property type="project" value="UniProtKB-KW"/>
</dbReference>
<dbReference type="GO" id="GO:0005525">
    <property type="term" value="F:GTP binding"/>
    <property type="evidence" value="ECO:0007669"/>
    <property type="project" value="UniProtKB-KW"/>
</dbReference>
<evidence type="ECO:0008006" key="15">
    <source>
        <dbReference type="Google" id="ProtNLM"/>
    </source>
</evidence>
<keyword evidence="1" id="KW-0488">Methylation</keyword>
<evidence type="ECO:0000256" key="2">
    <source>
        <dbReference type="ARBA" id="ARBA00022723"/>
    </source>
</evidence>
<evidence type="ECO:0000256" key="4">
    <source>
        <dbReference type="ARBA" id="ARBA00022801"/>
    </source>
</evidence>
<dbReference type="GO" id="GO:0012505">
    <property type="term" value="C:endomembrane system"/>
    <property type="evidence" value="ECO:0007669"/>
    <property type="project" value="UniProtKB-SubCell"/>
</dbReference>
<comment type="catalytic activity">
    <reaction evidence="12">
        <text>GTP + H2O = GDP + phosphate + H(+)</text>
        <dbReference type="Rhea" id="RHEA:19669"/>
        <dbReference type="ChEBI" id="CHEBI:15377"/>
        <dbReference type="ChEBI" id="CHEBI:15378"/>
        <dbReference type="ChEBI" id="CHEBI:37565"/>
        <dbReference type="ChEBI" id="CHEBI:43474"/>
        <dbReference type="ChEBI" id="CHEBI:58189"/>
    </reaction>
    <physiologicalReaction direction="left-to-right" evidence="12">
        <dbReference type="Rhea" id="RHEA:19670"/>
    </physiologicalReaction>
</comment>
<dbReference type="PRINTS" id="PR00449">
    <property type="entry name" value="RASTRNSFRMNG"/>
</dbReference>
<keyword evidence="2" id="KW-0479">Metal-binding</keyword>
<keyword evidence="8" id="KW-0449">Lipoprotein</keyword>
<dbReference type="NCBIfam" id="TIGR00231">
    <property type="entry name" value="small_GTP"/>
    <property type="match status" value="1"/>
</dbReference>
<dbReference type="SMART" id="SM00174">
    <property type="entry name" value="RHO"/>
    <property type="match status" value="1"/>
</dbReference>
<dbReference type="PROSITE" id="PS51420">
    <property type="entry name" value="RHO"/>
    <property type="match status" value="1"/>
</dbReference>
<dbReference type="FunFam" id="3.40.50.300:FF:000273">
    <property type="entry name" value="GTP-binding protein Rheb homolog"/>
    <property type="match status" value="1"/>
</dbReference>